<feature type="transmembrane region" description="Helical" evidence="1">
    <location>
        <begin position="26"/>
        <end position="46"/>
    </location>
</feature>
<keyword evidence="3" id="KW-1185">Reference proteome</keyword>
<dbReference type="GO" id="GO:0016020">
    <property type="term" value="C:membrane"/>
    <property type="evidence" value="ECO:0007669"/>
    <property type="project" value="InterPro"/>
</dbReference>
<protein>
    <submittedName>
        <fullName evidence="2">Membrane protein</fullName>
    </submittedName>
</protein>
<dbReference type="PANTHER" id="PTHR38457">
    <property type="entry name" value="REGULATOR ABRB-RELATED"/>
    <property type="match status" value="1"/>
</dbReference>
<feature type="transmembrane region" description="Helical" evidence="1">
    <location>
        <begin position="52"/>
        <end position="70"/>
    </location>
</feature>
<feature type="transmembrane region" description="Helical" evidence="1">
    <location>
        <begin position="172"/>
        <end position="191"/>
    </location>
</feature>
<feature type="transmembrane region" description="Helical" evidence="1">
    <location>
        <begin position="254"/>
        <end position="273"/>
    </location>
</feature>
<organism evidence="2 3">
    <name type="scientific">Salinarimonas ramus</name>
    <dbReference type="NCBI Taxonomy" id="690164"/>
    <lineage>
        <taxon>Bacteria</taxon>
        <taxon>Pseudomonadati</taxon>
        <taxon>Pseudomonadota</taxon>
        <taxon>Alphaproteobacteria</taxon>
        <taxon>Hyphomicrobiales</taxon>
        <taxon>Salinarimonadaceae</taxon>
        <taxon>Salinarimonas</taxon>
    </lineage>
</organism>
<dbReference type="Pfam" id="PF05145">
    <property type="entry name" value="AbrB"/>
    <property type="match status" value="1"/>
</dbReference>
<accession>A0A917QBY5</accession>
<sequence>MIDRKAREKGRARDVRSTPRLETYRASPLAQIVQIAVAWGVGWLFTQAGIPAGWLSGAVVGVVLLGRLGLAVIMPRPLVETAMLVSGAVMGAGMTPDTLAAIGRYPLSLLFLALAVVAATGASSLVLMRAFGWTRIDAVLATVPGALTSVMAIAAERGANVPGIGIVQSTRLLFLILVLPFLVAAGGGAHAAPIGMGAPPADAVALAIILAGGLVVGLGFERIGLAAPLLLGSTVASGLGHVTGAVAGQLPDPVATLGFVLIGIYIAQRFNTLDLAAIRRLIPPALVAFVVSMAVAALFAALAVALAGAPLAEALVAFAPGGLEAMIVLALVMGLDPLYVGVHHLVRFLGIGFTLPVLFARRRGEANEAGRRDASP</sequence>
<proteinExistence type="predicted"/>
<gene>
    <name evidence="2" type="ORF">GCM10011322_31600</name>
</gene>
<dbReference type="AlphaFoldDB" id="A0A917QBY5"/>
<keyword evidence="1" id="KW-0472">Membrane</keyword>
<feature type="transmembrane region" description="Helical" evidence="1">
    <location>
        <begin position="227"/>
        <end position="248"/>
    </location>
</feature>
<evidence type="ECO:0000313" key="3">
    <source>
        <dbReference type="Proteomes" id="UP000600449"/>
    </source>
</evidence>
<feature type="transmembrane region" description="Helical" evidence="1">
    <location>
        <begin position="109"/>
        <end position="128"/>
    </location>
</feature>
<evidence type="ECO:0000256" key="1">
    <source>
        <dbReference type="SAM" id="Phobius"/>
    </source>
</evidence>
<reference evidence="2 3" key="1">
    <citation type="journal article" date="2014" name="Int. J. Syst. Evol. Microbiol.">
        <title>Complete genome sequence of Corynebacterium casei LMG S-19264T (=DSM 44701T), isolated from a smear-ripened cheese.</title>
        <authorList>
            <consortium name="US DOE Joint Genome Institute (JGI-PGF)"/>
            <person name="Walter F."/>
            <person name="Albersmeier A."/>
            <person name="Kalinowski J."/>
            <person name="Ruckert C."/>
        </authorList>
    </citation>
    <scope>NUCLEOTIDE SEQUENCE [LARGE SCALE GENOMIC DNA]</scope>
    <source>
        <strain evidence="2 3">CGMCC 1.9161</strain>
    </source>
</reference>
<feature type="transmembrane region" description="Helical" evidence="1">
    <location>
        <begin position="82"/>
        <end position="103"/>
    </location>
</feature>
<feature type="transmembrane region" description="Helical" evidence="1">
    <location>
        <begin position="203"/>
        <end position="220"/>
    </location>
</feature>
<evidence type="ECO:0000313" key="2">
    <source>
        <dbReference type="EMBL" id="GGK42159.1"/>
    </source>
</evidence>
<dbReference type="GO" id="GO:0010468">
    <property type="term" value="P:regulation of gene expression"/>
    <property type="evidence" value="ECO:0007669"/>
    <property type="project" value="InterPro"/>
</dbReference>
<dbReference type="PIRSF" id="PIRSF038991">
    <property type="entry name" value="Protein_AbrB"/>
    <property type="match status" value="1"/>
</dbReference>
<dbReference type="PANTHER" id="PTHR38457:SF1">
    <property type="entry name" value="REGULATOR ABRB-RELATED"/>
    <property type="match status" value="1"/>
</dbReference>
<feature type="transmembrane region" description="Helical" evidence="1">
    <location>
        <begin position="285"/>
        <end position="308"/>
    </location>
</feature>
<dbReference type="Proteomes" id="UP000600449">
    <property type="component" value="Unassembled WGS sequence"/>
</dbReference>
<dbReference type="EMBL" id="BMMF01000009">
    <property type="protein sequence ID" value="GGK42159.1"/>
    <property type="molecule type" value="Genomic_DNA"/>
</dbReference>
<comment type="caution">
    <text evidence="2">The sequence shown here is derived from an EMBL/GenBank/DDBJ whole genome shotgun (WGS) entry which is preliminary data.</text>
</comment>
<dbReference type="NCBIfam" id="TIGR03082">
    <property type="entry name" value="Gneg_AbrB_dup"/>
    <property type="match status" value="1"/>
</dbReference>
<dbReference type="InterPro" id="IPR007820">
    <property type="entry name" value="AbrB_fam"/>
</dbReference>
<keyword evidence="1" id="KW-0812">Transmembrane</keyword>
<name>A0A917QBY5_9HYPH</name>
<dbReference type="InterPro" id="IPR017516">
    <property type="entry name" value="AbrB_dup"/>
</dbReference>
<keyword evidence="1" id="KW-1133">Transmembrane helix</keyword>